<evidence type="ECO:0000256" key="2">
    <source>
        <dbReference type="ARBA" id="ARBA00023306"/>
    </source>
</evidence>
<evidence type="ECO:0000259" key="3">
    <source>
        <dbReference type="Pfam" id="PF16679"/>
    </source>
</evidence>
<dbReference type="Pfam" id="PF16679">
    <property type="entry name" value="CDT1_C"/>
    <property type="match status" value="1"/>
</dbReference>
<accession>A0A448WBV8</accession>
<dbReference type="InterPro" id="IPR032054">
    <property type="entry name" value="Cdt1_C"/>
</dbReference>
<organism evidence="4 5">
    <name type="scientific">Protopolystoma xenopodis</name>
    <dbReference type="NCBI Taxonomy" id="117903"/>
    <lineage>
        <taxon>Eukaryota</taxon>
        <taxon>Metazoa</taxon>
        <taxon>Spiralia</taxon>
        <taxon>Lophotrochozoa</taxon>
        <taxon>Platyhelminthes</taxon>
        <taxon>Monogenea</taxon>
        <taxon>Polyopisthocotylea</taxon>
        <taxon>Polystomatidea</taxon>
        <taxon>Polystomatidae</taxon>
        <taxon>Protopolystoma</taxon>
    </lineage>
</organism>
<reference evidence="4" key="1">
    <citation type="submission" date="2018-11" db="EMBL/GenBank/DDBJ databases">
        <authorList>
            <consortium name="Pathogen Informatics"/>
        </authorList>
    </citation>
    <scope>NUCLEOTIDE SEQUENCE</scope>
</reference>
<evidence type="ECO:0000313" key="4">
    <source>
        <dbReference type="EMBL" id="VEL07870.1"/>
    </source>
</evidence>
<name>A0A448WBV8_9PLAT</name>
<evidence type="ECO:0000313" key="5">
    <source>
        <dbReference type="Proteomes" id="UP000784294"/>
    </source>
</evidence>
<comment type="caution">
    <text evidence="4">The sequence shown here is derived from an EMBL/GenBank/DDBJ whole genome shotgun (WGS) entry which is preliminary data.</text>
</comment>
<proteinExistence type="inferred from homology"/>
<dbReference type="EMBL" id="CAAALY010002647">
    <property type="protein sequence ID" value="VEL07870.1"/>
    <property type="molecule type" value="Genomic_DNA"/>
</dbReference>
<keyword evidence="2" id="KW-0131">Cell cycle</keyword>
<dbReference type="OrthoDB" id="341730at2759"/>
<comment type="similarity">
    <text evidence="1">Belongs to the Cdt1 family.</text>
</comment>
<gene>
    <name evidence="4" type="ORF">PXEA_LOCUS1310</name>
</gene>
<dbReference type="Proteomes" id="UP000784294">
    <property type="component" value="Unassembled WGS sequence"/>
</dbReference>
<sequence length="167" mass="18633">MDDRLNNPIPLENFNHLIRLLATTVSGFLSLRILLTPVRAREAKLRNLATLTQPGLSEERLALLSRLPDLVLPVWMVLRQHGAVGPSGRGCKPMSLTALSSKLSQGRSGLGPDAAVEHIDELHKILPDWLQRVDWAKPHFFLADADRPVKDVIKFVKDYILKHGLSV</sequence>
<keyword evidence="5" id="KW-1185">Reference proteome</keyword>
<dbReference type="AlphaFoldDB" id="A0A448WBV8"/>
<evidence type="ECO:0000256" key="1">
    <source>
        <dbReference type="ARBA" id="ARBA00008356"/>
    </source>
</evidence>
<feature type="domain" description="DNA replication factor Cdt1 C-terminal" evidence="3">
    <location>
        <begin position="34"/>
        <end position="133"/>
    </location>
</feature>
<protein>
    <recommendedName>
        <fullName evidence="3">DNA replication factor Cdt1 C-terminal domain-containing protein</fullName>
    </recommendedName>
</protein>
<dbReference type="InterPro" id="IPR038090">
    <property type="entry name" value="Cdt1_C_WH_dom_sf"/>
</dbReference>
<dbReference type="Gene3D" id="1.10.10.1420">
    <property type="entry name" value="DNA replication factor Cdt1, C-terminal WH domain"/>
    <property type="match status" value="1"/>
</dbReference>